<name>A0A0U2W9M9_9BACL</name>
<dbReference type="RefSeq" id="WP_062408393.1">
    <property type="nucleotide sequence ID" value="NZ_BJCS01000001.1"/>
</dbReference>
<reference evidence="1 2" key="2">
    <citation type="journal article" date="2016" name="Genome Announc.">
        <title>Complete Genome Sequences of Two Interactive Moderate Thermophiles, Paenibacillus napthalenovorans 32O-Y and Paenibacillus sp. 32O-W.</title>
        <authorList>
            <person name="Butler R.R.III."/>
            <person name="Wang J."/>
            <person name="Stark B.C."/>
            <person name="Pombert J.F."/>
        </authorList>
    </citation>
    <scope>NUCLEOTIDE SEQUENCE [LARGE SCALE GENOMIC DNA]</scope>
    <source>
        <strain evidence="1 2">32O-Y</strain>
    </source>
</reference>
<dbReference type="OrthoDB" id="45853at2"/>
<dbReference type="Proteomes" id="UP000061660">
    <property type="component" value="Chromosome"/>
</dbReference>
<dbReference type="EMBL" id="CP013652">
    <property type="protein sequence ID" value="ALS22058.1"/>
    <property type="molecule type" value="Genomic_DNA"/>
</dbReference>
<dbReference type="PROSITE" id="PS51186">
    <property type="entry name" value="GNAT"/>
    <property type="match status" value="1"/>
</dbReference>
<dbReference type="PATRIC" id="fig|162209.4.peg.1784"/>
<dbReference type="InterPro" id="IPR000182">
    <property type="entry name" value="GNAT_dom"/>
</dbReference>
<organism evidence="1 2">
    <name type="scientific">Paenibacillus naphthalenovorans</name>
    <dbReference type="NCBI Taxonomy" id="162209"/>
    <lineage>
        <taxon>Bacteria</taxon>
        <taxon>Bacillati</taxon>
        <taxon>Bacillota</taxon>
        <taxon>Bacilli</taxon>
        <taxon>Bacillales</taxon>
        <taxon>Paenibacillaceae</taxon>
        <taxon>Paenibacillus</taxon>
    </lineage>
</organism>
<dbReference type="Gene3D" id="3.40.630.30">
    <property type="match status" value="1"/>
</dbReference>
<dbReference type="InterPro" id="IPR016181">
    <property type="entry name" value="Acyl_CoA_acyltransferase"/>
</dbReference>
<protein>
    <submittedName>
        <fullName evidence="1">GNAT family acetyltransferase</fullName>
    </submittedName>
</protein>
<dbReference type="Pfam" id="PF00583">
    <property type="entry name" value="Acetyltransf_1"/>
    <property type="match status" value="1"/>
</dbReference>
<keyword evidence="2" id="KW-1185">Reference proteome</keyword>
<dbReference type="CDD" id="cd04301">
    <property type="entry name" value="NAT_SF"/>
    <property type="match status" value="1"/>
</dbReference>
<dbReference type="SUPFAM" id="SSF55729">
    <property type="entry name" value="Acyl-CoA N-acyltransferases (Nat)"/>
    <property type="match status" value="1"/>
</dbReference>
<dbReference type="GO" id="GO:0016747">
    <property type="term" value="F:acyltransferase activity, transferring groups other than amino-acyl groups"/>
    <property type="evidence" value="ECO:0007669"/>
    <property type="project" value="InterPro"/>
</dbReference>
<reference evidence="2" key="1">
    <citation type="submission" date="2015-12" db="EMBL/GenBank/DDBJ databases">
        <title>Complete genome sequences of two moderately thermophilic Paenibacillus species.</title>
        <authorList>
            <person name="Butler R.III."/>
            <person name="Wang J."/>
            <person name="Stark B.C."/>
            <person name="Pombert J.-F."/>
        </authorList>
    </citation>
    <scope>NUCLEOTIDE SEQUENCE [LARGE SCALE GENOMIC DNA]</scope>
    <source>
        <strain evidence="2">32O-Y</strain>
    </source>
</reference>
<proteinExistence type="predicted"/>
<dbReference type="STRING" id="162209.IJ22_16840"/>
<sequence length="142" mass="16310">MLVDIKHRLGEKNIQELLSYSVFPDSGLLEKELNAYAKEDSRELYGYEEDGQMIGLVGFIAHPNGLLEVKHLAVHPEYRGQGYGRGQILELIELKKPREIQAETDEESVEFYRNIGFSIRSLGEKFPGVERFQCVYEVESDE</sequence>
<keyword evidence="1" id="KW-0808">Transferase</keyword>
<evidence type="ECO:0000313" key="2">
    <source>
        <dbReference type="Proteomes" id="UP000061660"/>
    </source>
</evidence>
<gene>
    <name evidence="1" type="ORF">IJ22_16840</name>
</gene>
<dbReference type="KEGG" id="pnp:IJ22_16840"/>
<accession>A0A0U2W9M9</accession>
<evidence type="ECO:0000313" key="1">
    <source>
        <dbReference type="EMBL" id="ALS22058.1"/>
    </source>
</evidence>
<dbReference type="AlphaFoldDB" id="A0A0U2W9M9"/>